<keyword evidence="10" id="KW-0472">Membrane</keyword>
<keyword evidence="2" id="KW-0645">Protease</keyword>
<name>A0A7J6LK24_PEROL</name>
<keyword evidence="8" id="KW-0456">Lyase</keyword>
<evidence type="ECO:0000256" key="6">
    <source>
        <dbReference type="ARBA" id="ARBA00023124"/>
    </source>
</evidence>
<dbReference type="AlphaFoldDB" id="A0A7J6LK24"/>
<evidence type="ECO:0000256" key="8">
    <source>
        <dbReference type="ARBA" id="ARBA00023239"/>
    </source>
</evidence>
<sequence>MLLRRRIGACTRQLSGLGRCRGVSPRSPARFASTLAETKAAGDSLSDSRSDNSADCKSSTGGVLQHLQSKDYLIFALSSAIPMIGFGFMDNTIMIQAGELIDMSFGVKFGLSTLTAAAVGQLFSDASGVCFGSTVDNLVCRLFPKLQPGEIGKRITAAHLQTGSPYAARLKFLRTFSAVAGVMIGCSLGMTQLLFMDLKKAERLKALQQCRPLFVTLMEEGHELLNCQRCALYLKVDDTAGPVTDPNTSDYDLWMAGMPSESNSISDSEEKLEARMRAWRTMDQDKDGYISTNDLAAVVTKMGYKSAVGQALNARNDNRVAEILASCKVEGDRINFEQFDRVMPKLIKLTNQDCRFSPKQRPLLEYVLRTGEVLRIDDVESPTLNKTGLRVDPDNMDRYRGVRTHSVLICPVVDPKTEPAFGSDNEDDTAGPPQQHKKARLDDDKARKWRETCSAPTGVPDEQLQIIEHALELSSSTLDIELKPETFVGYPKPSTEDEHQYRYLQNCPPASLLTSGKRGQVKVLIVCASATRVNEAAKQLEEDCSIEKSKIARVSTDGGITCVGRRKEQKAAHELALKKATICVTVPGRLTSITGLEDTELIILDTASDVKGLSLLSQQQTRDSLFEYTRNSGKPSEGSSSGERCVEYMKWGLQGHGTQHLSTINARFETIESSRVYSPHLKRRERCVLVVDGFFEWSKKDGSKTPYFIKFKNEVAEKSIPGGDFADCGTEEDDWPVQKQFWESDGSLREPLLMACLYAPPMVDGEPHSFTILTMDSAGPVTKIHDRMPVMLTPECAAEWIAASDSALLHKVAETARHTATQSVTAYEVPQLANNVRNDSPDCLLPLAAWKKKQFDNGLGRFFKKATDKRETPAPERRSADAEEPSTKRTKVER</sequence>
<evidence type="ECO:0000256" key="7">
    <source>
        <dbReference type="ARBA" id="ARBA00023125"/>
    </source>
</evidence>
<evidence type="ECO:0000256" key="10">
    <source>
        <dbReference type="SAM" id="Phobius"/>
    </source>
</evidence>
<evidence type="ECO:0000256" key="5">
    <source>
        <dbReference type="ARBA" id="ARBA00022837"/>
    </source>
</evidence>
<reference evidence="12 13" key="1">
    <citation type="submission" date="2020-04" db="EMBL/GenBank/DDBJ databases">
        <title>Perkinsus olseni comparative genomics.</title>
        <authorList>
            <person name="Bogema D.R."/>
        </authorList>
    </citation>
    <scope>NUCLEOTIDE SEQUENCE [LARGE SCALE GENOMIC DNA]</scope>
    <source>
        <strain evidence="12">ATCC PRA-179</strain>
    </source>
</reference>
<keyword evidence="3" id="KW-0227">DNA damage</keyword>
<protein>
    <recommendedName>
        <fullName evidence="11">EF-hand domain-containing protein</fullName>
    </recommendedName>
</protein>
<feature type="transmembrane region" description="Helical" evidence="10">
    <location>
        <begin position="172"/>
        <end position="195"/>
    </location>
</feature>
<keyword evidence="7" id="KW-0238">DNA-binding</keyword>
<dbReference type="InterPro" id="IPR036590">
    <property type="entry name" value="SRAP-like"/>
</dbReference>
<dbReference type="InterPro" id="IPR018247">
    <property type="entry name" value="EF_Hand_1_Ca_BS"/>
</dbReference>
<keyword evidence="5" id="KW-0106">Calcium</keyword>
<dbReference type="PANTHER" id="PTHR13604:SF0">
    <property type="entry name" value="ABASIC SITE PROCESSING PROTEIN HMCES"/>
    <property type="match status" value="1"/>
</dbReference>
<keyword evidence="10" id="KW-1133">Transmembrane helix</keyword>
<evidence type="ECO:0000313" key="12">
    <source>
        <dbReference type="EMBL" id="KAF4659624.1"/>
    </source>
</evidence>
<dbReference type="PANTHER" id="PTHR13604">
    <property type="entry name" value="DC12-RELATED"/>
    <property type="match status" value="1"/>
</dbReference>
<evidence type="ECO:0000313" key="13">
    <source>
        <dbReference type="Proteomes" id="UP000570595"/>
    </source>
</evidence>
<dbReference type="InterPro" id="IPR019537">
    <property type="entry name" value="TMEM65"/>
</dbReference>
<keyword evidence="6" id="KW-0190">Covalent protein-DNA linkage</keyword>
<feature type="transmembrane region" description="Helical" evidence="10">
    <location>
        <begin position="72"/>
        <end position="89"/>
    </location>
</feature>
<dbReference type="GO" id="GO:0005509">
    <property type="term" value="F:calcium ion binding"/>
    <property type="evidence" value="ECO:0007669"/>
    <property type="project" value="InterPro"/>
</dbReference>
<dbReference type="Gene3D" id="3.90.1680.10">
    <property type="entry name" value="SOS response associated peptidase-like"/>
    <property type="match status" value="1"/>
</dbReference>
<dbReference type="Proteomes" id="UP000570595">
    <property type="component" value="Unassembled WGS sequence"/>
</dbReference>
<dbReference type="GO" id="GO:0016829">
    <property type="term" value="F:lyase activity"/>
    <property type="evidence" value="ECO:0007669"/>
    <property type="project" value="UniProtKB-KW"/>
</dbReference>
<dbReference type="GO" id="GO:0106300">
    <property type="term" value="P:protein-DNA covalent cross-linking repair"/>
    <property type="evidence" value="ECO:0007669"/>
    <property type="project" value="InterPro"/>
</dbReference>
<evidence type="ECO:0000256" key="2">
    <source>
        <dbReference type="ARBA" id="ARBA00022670"/>
    </source>
</evidence>
<evidence type="ECO:0000256" key="9">
    <source>
        <dbReference type="SAM" id="MobiDB-lite"/>
    </source>
</evidence>
<keyword evidence="10" id="KW-0812">Transmembrane</keyword>
<dbReference type="SUPFAM" id="SSF47473">
    <property type="entry name" value="EF-hand"/>
    <property type="match status" value="1"/>
</dbReference>
<accession>A0A7J6LK24</accession>
<keyword evidence="4" id="KW-0378">Hydrolase</keyword>
<dbReference type="InterPro" id="IPR029016">
    <property type="entry name" value="GAF-like_dom_sf"/>
</dbReference>
<dbReference type="Pfam" id="PF10507">
    <property type="entry name" value="TMEM65"/>
    <property type="match status" value="1"/>
</dbReference>
<comment type="caution">
    <text evidence="12">The sequence shown here is derived from an EMBL/GenBank/DDBJ whole genome shotgun (WGS) entry which is preliminary data.</text>
</comment>
<dbReference type="SUPFAM" id="SSF143081">
    <property type="entry name" value="BB1717-like"/>
    <property type="match status" value="1"/>
</dbReference>
<dbReference type="InterPro" id="IPR003738">
    <property type="entry name" value="SRAP"/>
</dbReference>
<dbReference type="PROSITE" id="PS00018">
    <property type="entry name" value="EF_HAND_1"/>
    <property type="match status" value="1"/>
</dbReference>
<evidence type="ECO:0000256" key="3">
    <source>
        <dbReference type="ARBA" id="ARBA00022763"/>
    </source>
</evidence>
<gene>
    <name evidence="12" type="ORF">FOZ61_004610</name>
</gene>
<dbReference type="Pfam" id="PF02586">
    <property type="entry name" value="SRAP"/>
    <property type="match status" value="1"/>
</dbReference>
<feature type="domain" description="EF-hand" evidence="11">
    <location>
        <begin position="270"/>
        <end position="305"/>
    </location>
</feature>
<dbReference type="GO" id="GO:0008233">
    <property type="term" value="F:peptidase activity"/>
    <property type="evidence" value="ECO:0007669"/>
    <property type="project" value="UniProtKB-KW"/>
</dbReference>
<dbReference type="InterPro" id="IPR002048">
    <property type="entry name" value="EF_hand_dom"/>
</dbReference>
<organism evidence="12 13">
    <name type="scientific">Perkinsus olseni</name>
    <name type="common">Perkinsus atlanticus</name>
    <dbReference type="NCBI Taxonomy" id="32597"/>
    <lineage>
        <taxon>Eukaryota</taxon>
        <taxon>Sar</taxon>
        <taxon>Alveolata</taxon>
        <taxon>Perkinsozoa</taxon>
        <taxon>Perkinsea</taxon>
        <taxon>Perkinsida</taxon>
        <taxon>Perkinsidae</taxon>
        <taxon>Perkinsus</taxon>
    </lineage>
</organism>
<dbReference type="OrthoDB" id="430821at2759"/>
<dbReference type="PROSITE" id="PS50222">
    <property type="entry name" value="EF_HAND_2"/>
    <property type="match status" value="1"/>
</dbReference>
<proteinExistence type="inferred from homology"/>
<dbReference type="EMBL" id="JABAHT010000261">
    <property type="protein sequence ID" value="KAF4659624.1"/>
    <property type="molecule type" value="Genomic_DNA"/>
</dbReference>
<dbReference type="GO" id="GO:0003697">
    <property type="term" value="F:single-stranded DNA binding"/>
    <property type="evidence" value="ECO:0007669"/>
    <property type="project" value="InterPro"/>
</dbReference>
<dbReference type="GO" id="GO:0006508">
    <property type="term" value="P:proteolysis"/>
    <property type="evidence" value="ECO:0007669"/>
    <property type="project" value="UniProtKB-KW"/>
</dbReference>
<dbReference type="Gene3D" id="3.30.450.40">
    <property type="match status" value="1"/>
</dbReference>
<dbReference type="Gene3D" id="1.10.238.10">
    <property type="entry name" value="EF-hand"/>
    <property type="match status" value="1"/>
</dbReference>
<evidence type="ECO:0000256" key="4">
    <source>
        <dbReference type="ARBA" id="ARBA00022801"/>
    </source>
</evidence>
<comment type="similarity">
    <text evidence="1">Belongs to the SOS response-associated peptidase family.</text>
</comment>
<dbReference type="CDD" id="cd00051">
    <property type="entry name" value="EFh"/>
    <property type="match status" value="1"/>
</dbReference>
<feature type="region of interest" description="Disordered" evidence="9">
    <location>
        <begin position="418"/>
        <end position="447"/>
    </location>
</feature>
<feature type="region of interest" description="Disordered" evidence="9">
    <location>
        <begin position="861"/>
        <end position="894"/>
    </location>
</feature>
<feature type="compositionally biased region" description="Basic and acidic residues" evidence="9">
    <location>
        <begin position="865"/>
        <end position="894"/>
    </location>
</feature>
<evidence type="ECO:0000259" key="11">
    <source>
        <dbReference type="PROSITE" id="PS50222"/>
    </source>
</evidence>
<evidence type="ECO:0000256" key="1">
    <source>
        <dbReference type="ARBA" id="ARBA00008136"/>
    </source>
</evidence>
<dbReference type="InterPro" id="IPR011992">
    <property type="entry name" value="EF-hand-dom_pair"/>
</dbReference>